<dbReference type="Pfam" id="PF02283">
    <property type="entry name" value="CobU"/>
    <property type="match status" value="1"/>
</dbReference>
<dbReference type="EC" id="2.7.1.156" evidence="8"/>
<dbReference type="CDD" id="cd00544">
    <property type="entry name" value="CobU"/>
    <property type="match status" value="1"/>
</dbReference>
<evidence type="ECO:0000313" key="21">
    <source>
        <dbReference type="EMBL" id="TEA09383.1"/>
    </source>
</evidence>
<dbReference type="GO" id="GO:0009236">
    <property type="term" value="P:cobalamin biosynthetic process"/>
    <property type="evidence" value="ECO:0007669"/>
    <property type="project" value="UniProtKB-UniPathway"/>
</dbReference>
<comment type="pathway">
    <text evidence="6">Cofactor biosynthesis; adenosylcobalamin biosynthesis; adenosylcobalamin from cob(II)yrinate a,c-diamide: step 5/7.</text>
</comment>
<feature type="binding site" evidence="19">
    <location>
        <position position="81"/>
    </location>
    <ligand>
        <name>GTP</name>
        <dbReference type="ChEBI" id="CHEBI:37565"/>
    </ligand>
</feature>
<feature type="binding site" evidence="19">
    <location>
        <begin position="8"/>
        <end position="15"/>
    </location>
    <ligand>
        <name>GTP</name>
        <dbReference type="ChEBI" id="CHEBI:37565"/>
    </ligand>
</feature>
<evidence type="ECO:0000256" key="8">
    <source>
        <dbReference type="ARBA" id="ARBA00012016"/>
    </source>
</evidence>
<evidence type="ECO:0000256" key="17">
    <source>
        <dbReference type="ARBA" id="ARBA00030571"/>
    </source>
</evidence>
<evidence type="ECO:0000256" key="16">
    <source>
        <dbReference type="ARBA" id="ARBA00029570"/>
    </source>
</evidence>
<feature type="active site" description="GMP-histidine intermediate" evidence="18">
    <location>
        <position position="50"/>
    </location>
</feature>
<evidence type="ECO:0000256" key="12">
    <source>
        <dbReference type="ARBA" id="ARBA00022741"/>
    </source>
</evidence>
<keyword evidence="13" id="KW-0418">Kinase</keyword>
<dbReference type="Gene3D" id="3.40.50.300">
    <property type="entry name" value="P-loop containing nucleotide triphosphate hydrolases"/>
    <property type="match status" value="1"/>
</dbReference>
<dbReference type="EC" id="2.7.7.62" evidence="9"/>
<dbReference type="GO" id="GO:0043752">
    <property type="term" value="F:adenosylcobinamide kinase activity"/>
    <property type="evidence" value="ECO:0007669"/>
    <property type="project" value="UniProtKB-EC"/>
</dbReference>
<comment type="catalytic activity">
    <reaction evidence="3">
        <text>adenosylcob(III)inamide + GTP = adenosylcob(III)inamide phosphate + GDP + H(+)</text>
        <dbReference type="Rhea" id="RHEA:15765"/>
        <dbReference type="ChEBI" id="CHEBI:2480"/>
        <dbReference type="ChEBI" id="CHEBI:15378"/>
        <dbReference type="ChEBI" id="CHEBI:37565"/>
        <dbReference type="ChEBI" id="CHEBI:58189"/>
        <dbReference type="ChEBI" id="CHEBI:58502"/>
        <dbReference type="EC" id="2.7.1.156"/>
    </reaction>
</comment>
<feature type="binding site" evidence="19">
    <location>
        <begin position="51"/>
        <end position="54"/>
    </location>
    <ligand>
        <name>GTP</name>
        <dbReference type="ChEBI" id="CHEBI:37565"/>
    </ligand>
</feature>
<evidence type="ECO:0000256" key="2">
    <source>
        <dbReference type="ARBA" id="ARBA00000711"/>
    </source>
</evidence>
<dbReference type="Proteomes" id="UP000294844">
    <property type="component" value="Unassembled WGS sequence"/>
</dbReference>
<dbReference type="Proteomes" id="UP000295685">
    <property type="component" value="Unassembled WGS sequence"/>
</dbReference>
<accession>A0A4R8SDR1</accession>
<dbReference type="GO" id="GO:0005525">
    <property type="term" value="F:GTP binding"/>
    <property type="evidence" value="ECO:0007669"/>
    <property type="project" value="UniProtKB-KW"/>
</dbReference>
<comment type="similarity">
    <text evidence="7">Belongs to the CobU/CobP family.</text>
</comment>
<dbReference type="UniPathway" id="UPA00148">
    <property type="reaction ID" value="UER00236"/>
</dbReference>
<evidence type="ECO:0000256" key="14">
    <source>
        <dbReference type="ARBA" id="ARBA00022840"/>
    </source>
</evidence>
<keyword evidence="22" id="KW-1185">Reference proteome</keyword>
<dbReference type="GO" id="GO:0005524">
    <property type="term" value="F:ATP binding"/>
    <property type="evidence" value="ECO:0007669"/>
    <property type="project" value="UniProtKB-KW"/>
</dbReference>
<dbReference type="SUPFAM" id="SSF52540">
    <property type="entry name" value="P-loop containing nucleoside triphosphate hydrolases"/>
    <property type="match status" value="1"/>
</dbReference>
<evidence type="ECO:0000256" key="15">
    <source>
        <dbReference type="ARBA" id="ARBA00023134"/>
    </source>
</evidence>
<protein>
    <recommendedName>
        <fullName evidence="16">Adenosylcobinamide kinase</fullName>
        <ecNumber evidence="8">2.7.1.156</ecNumber>
        <ecNumber evidence="9">2.7.7.62</ecNumber>
    </recommendedName>
    <alternativeName>
        <fullName evidence="17">Adenosylcobinamide-phosphate guanylyltransferase</fullName>
    </alternativeName>
</protein>
<dbReference type="PANTHER" id="PTHR34848:SF1">
    <property type="entry name" value="BIFUNCTIONAL ADENOSYLCOBALAMIN BIOSYNTHESIS PROTEIN COBU"/>
    <property type="match status" value="1"/>
</dbReference>
<dbReference type="PANTHER" id="PTHR34848">
    <property type="match status" value="1"/>
</dbReference>
<dbReference type="GO" id="GO:0008820">
    <property type="term" value="F:cobinamide phosphate guanylyltransferase activity"/>
    <property type="evidence" value="ECO:0007669"/>
    <property type="project" value="UniProtKB-EC"/>
</dbReference>
<evidence type="ECO:0000256" key="4">
    <source>
        <dbReference type="ARBA" id="ARBA00003889"/>
    </source>
</evidence>
<proteinExistence type="inferred from homology"/>
<keyword evidence="12 19" id="KW-0547">Nucleotide-binding</keyword>
<evidence type="ECO:0000313" key="22">
    <source>
        <dbReference type="Proteomes" id="UP000294844"/>
    </source>
</evidence>
<evidence type="ECO:0000256" key="19">
    <source>
        <dbReference type="PIRSR" id="PIRSR006135-2"/>
    </source>
</evidence>
<comment type="caution">
    <text evidence="20">The sequence shown here is derived from an EMBL/GenBank/DDBJ whole genome shotgun (WGS) entry which is preliminary data.</text>
</comment>
<organism evidence="20 23">
    <name type="scientific">Mycobacteroides salmoniphilum</name>
    <dbReference type="NCBI Taxonomy" id="404941"/>
    <lineage>
        <taxon>Bacteria</taxon>
        <taxon>Bacillati</taxon>
        <taxon>Actinomycetota</taxon>
        <taxon>Actinomycetes</taxon>
        <taxon>Mycobacteriales</taxon>
        <taxon>Mycobacteriaceae</taxon>
        <taxon>Mycobacteroides</taxon>
    </lineage>
</organism>
<dbReference type="InterPro" id="IPR027417">
    <property type="entry name" value="P-loop_NTPase"/>
</dbReference>
<comment type="function">
    <text evidence="4">Catalyzes ATP-dependent phosphorylation of adenosylcobinamide and addition of GMP to adenosylcobinamide phosphate.</text>
</comment>
<keyword evidence="11 20" id="KW-0808">Transferase</keyword>
<dbReference type="AlphaFoldDB" id="A0A4R8SDR1"/>
<evidence type="ECO:0000256" key="11">
    <source>
        <dbReference type="ARBA" id="ARBA00022679"/>
    </source>
</evidence>
<keyword evidence="10" id="KW-0169">Cobalamin biosynthesis</keyword>
<keyword evidence="15 19" id="KW-0342">GTP-binding</keyword>
<name>A0A4R8SDR1_9MYCO</name>
<evidence type="ECO:0000256" key="9">
    <source>
        <dbReference type="ARBA" id="ARBA00012523"/>
    </source>
</evidence>
<comment type="catalytic activity">
    <reaction evidence="2">
        <text>adenosylcob(III)inamide phosphate + GTP + H(+) = adenosylcob(III)inamide-GDP + diphosphate</text>
        <dbReference type="Rhea" id="RHEA:22712"/>
        <dbReference type="ChEBI" id="CHEBI:15378"/>
        <dbReference type="ChEBI" id="CHEBI:33019"/>
        <dbReference type="ChEBI" id="CHEBI:37565"/>
        <dbReference type="ChEBI" id="CHEBI:58502"/>
        <dbReference type="ChEBI" id="CHEBI:60487"/>
        <dbReference type="EC" id="2.7.7.62"/>
    </reaction>
</comment>
<evidence type="ECO:0000256" key="18">
    <source>
        <dbReference type="PIRSR" id="PIRSR006135-1"/>
    </source>
</evidence>
<feature type="binding site" evidence="19">
    <location>
        <position position="62"/>
    </location>
    <ligand>
        <name>GTP</name>
        <dbReference type="ChEBI" id="CHEBI:37565"/>
    </ligand>
</feature>
<reference evidence="22 23" key="1">
    <citation type="journal article" date="2019" name="Sci. Rep.">
        <title>Extended insight into the Mycobacterium chelonae-abscessus complex through whole genome sequencing of Mycobacterium salmoniphilum outbreak and Mycobacterium salmoniphilum-like strains.</title>
        <authorList>
            <person name="Behra P.R.K."/>
            <person name="Das S."/>
            <person name="Pettersson B.M.F."/>
            <person name="Shirreff L."/>
            <person name="DuCote T."/>
            <person name="Jacobsson K.G."/>
            <person name="Ennis D.G."/>
            <person name="Kirsebom L.A."/>
        </authorList>
    </citation>
    <scope>NUCLEOTIDE SEQUENCE [LARGE SCALE GENOMIC DNA]</scope>
    <source>
        <strain evidence="21 22">CCUG 60883</strain>
        <strain evidence="20 23">CCUG 60885</strain>
    </source>
</reference>
<dbReference type="EMBL" id="PECM01000001">
    <property type="protein sequence ID" value="TEA09383.1"/>
    <property type="molecule type" value="Genomic_DNA"/>
</dbReference>
<dbReference type="InterPro" id="IPR003203">
    <property type="entry name" value="CobU/CobP"/>
</dbReference>
<comment type="catalytic activity">
    <reaction evidence="1">
        <text>adenosylcob(III)inamide + ATP = adenosylcob(III)inamide phosphate + ADP + H(+)</text>
        <dbReference type="Rhea" id="RHEA:15769"/>
        <dbReference type="ChEBI" id="CHEBI:2480"/>
        <dbReference type="ChEBI" id="CHEBI:15378"/>
        <dbReference type="ChEBI" id="CHEBI:30616"/>
        <dbReference type="ChEBI" id="CHEBI:58502"/>
        <dbReference type="ChEBI" id="CHEBI:456216"/>
        <dbReference type="EC" id="2.7.1.156"/>
    </reaction>
</comment>
<evidence type="ECO:0000256" key="6">
    <source>
        <dbReference type="ARBA" id="ARBA00005159"/>
    </source>
</evidence>
<evidence type="ECO:0000313" key="20">
    <source>
        <dbReference type="EMBL" id="TDZ93600.1"/>
    </source>
</evidence>
<dbReference type="EMBL" id="PECK01000006">
    <property type="protein sequence ID" value="TDZ93600.1"/>
    <property type="molecule type" value="Genomic_DNA"/>
</dbReference>
<evidence type="ECO:0000256" key="1">
    <source>
        <dbReference type="ARBA" id="ARBA00000312"/>
    </source>
</evidence>
<evidence type="ECO:0000256" key="13">
    <source>
        <dbReference type="ARBA" id="ARBA00022777"/>
    </source>
</evidence>
<evidence type="ECO:0000313" key="23">
    <source>
        <dbReference type="Proteomes" id="UP000295685"/>
    </source>
</evidence>
<evidence type="ECO:0000256" key="7">
    <source>
        <dbReference type="ARBA" id="ARBA00007490"/>
    </source>
</evidence>
<feature type="binding site" evidence="19">
    <location>
        <begin position="32"/>
        <end position="34"/>
    </location>
    <ligand>
        <name>GTP</name>
        <dbReference type="ChEBI" id="CHEBI:37565"/>
    </ligand>
</feature>
<gene>
    <name evidence="20" type="primary">cobP</name>
    <name evidence="21" type="ORF">CCUG60883_00144</name>
    <name evidence="20" type="ORF">CCUG60885_03203</name>
</gene>
<evidence type="ECO:0000256" key="10">
    <source>
        <dbReference type="ARBA" id="ARBA00022573"/>
    </source>
</evidence>
<sequence length="177" mass="18581">MPTTLVLGGIRSGKSRFAESLLPASGPVRYVATGSSVREDAAWEQRVAAHRSRRPDHWTTTETTDIAGELRTGDAVPTLIDDLGGWLTAVMDGRGAWERGADVVSADISALVDAIDGYSSDLVIVSPEVGLAVVPATSSGRLFTDQLGDLNQAVAQRCQRVLLIVAGQPLAIKGTTA</sequence>
<comment type="pathway">
    <text evidence="5">Cofactor biosynthesis; adenosylcobalamin biosynthesis; adenosylcobalamin from cob(II)yrinate a,c-diamide: step 6/7.</text>
</comment>
<dbReference type="RefSeq" id="WP_134147527.1">
    <property type="nucleotide sequence ID" value="NZ_PECK01000006.1"/>
</dbReference>
<keyword evidence="14" id="KW-0067">ATP-binding</keyword>
<dbReference type="OrthoDB" id="9788370at2"/>
<evidence type="ECO:0000256" key="5">
    <source>
        <dbReference type="ARBA" id="ARBA00004692"/>
    </source>
</evidence>
<dbReference type="PIRSF" id="PIRSF006135">
    <property type="entry name" value="CobU"/>
    <property type="match status" value="1"/>
</dbReference>
<evidence type="ECO:0000256" key="3">
    <source>
        <dbReference type="ARBA" id="ARBA00001522"/>
    </source>
</evidence>